<sequence length="1415" mass="156251">MDTSTANLSSPSLSPQNDQLDITMLTPGRKVKALLAQFNDSDSDENLSAKNVGTSMEHDKAIEPGQNNVNHYIRSPQQFKAQDQASEDEVLSRRPRGHLAARMQATAINDNPTSSDEDSGANAYARIKDQIAQISTPTNIPLKTLEEASSGDELRSAAPRRRLLQRRDTAVEDHPSRQGMRSPSPLFFPSPSVAKLPRRASSGNEHHDASDSDQLPEEPLKQSGSKFLALVEKHRKQRLAREAAEEAKRAERIAQLKKAGSKGSSNAGAVTLDVQSDESDDSDRSIGNRLTQQARPTRKASKRALEEMSRETQRMSRSMQLAHQARTKKKITKESLLARFNLITPGPGAVQRAETGHASATASSAPASDAEGVKEQQTPPTSPLPSEGDNQPVTELQGSAEPAVAAMTMGCEEPPKMRNLLTSQPTTLEKGKAKVATIDETTDAAEEPVATLGKQRVRPVRVRWSKQDAVIARGADSDSDLEIVTSKSKSKKFAVFERLPQTRPRETNSHLILRSLAHLQTGSADNKHASMNAAQMEAQLRRAARVQAQKERQEKLEGLRSRGIFVQTAEQRQKEQEDVEDLVERARMEGAEIQRREKEMAKKDGTFVKDELDDDESDDEDDTDFQDEHEGLEDPISGSEDELEEEDDIDQEAVEREDDLDIKPERAEMIDEEADEAQSNGFESQHSEDEDINTSGKEKESPQLPARRRRILILSDDEDENEHHSQHHTSPQITKTPQSIIRSARKVIPGLQMSDDLPIGLTQAFAATMADSEVQDEAIATQEQDSLVLTRDLPSPNFKAVPSLTRLESFDVITDSQPASQTQPLDLDLSVTQAQAVPQSPAGMSSTQFSFVPTQDVGYVMSPFKESRFDTPLAAPHSTIDTVILPPEEQSPILQRKGRLRRGRAAVGSDEEAMDNEDPPSGLGLDKSAFTVMQRAAKTKDQEDAFDRSRSYAREIVDEAAEESEDEYAGLGGASDDEEGEEDEADRRIIDNDENLGQGDESKLAGFYADKERKQDEAAVSKLLKDITTGGLRRKRGAADDLDVSDEEDAIARRREVKRREFARMRRELLKDEAVGKIAEDKKKQAFLQSIEDRDAAEDEDIAFAEVEQTEEDTQWQTRSAEETSSQTNISVIDDQSQRKRPLEPSTADFINRQAPSHRRTTNQIGTVQRKPSTLAEIREQVSFLIDEPNSQNGTHDPDSSEDDAQEPEAYVNLNRHLQPADEENEDPDEGLADFIVDDERLIFKKPQLPTARAPATERRSKPNVVDRLSLLRQSSSASSSSSSSTSTSSHSHSGSKLAFFTSKSSADNPSSLFKVPALLRRATTNSSFNSDTGSNVSATGVTERGAVENEKEMIRKAQGGRRSAINYYAKGRVEEREKVREGRVAKSTKVKNLKSGAKGKAGFLGGLFGESLWE</sequence>
<feature type="compositionally biased region" description="Polar residues" evidence="4">
    <location>
        <begin position="1115"/>
        <end position="1135"/>
    </location>
</feature>
<evidence type="ECO:0000256" key="2">
    <source>
        <dbReference type="ARBA" id="ARBA00022553"/>
    </source>
</evidence>
<gene>
    <name evidence="6" type="ORF">EPUS_07056</name>
</gene>
<evidence type="ECO:0000256" key="4">
    <source>
        <dbReference type="SAM" id="MobiDB-lite"/>
    </source>
</evidence>
<dbReference type="GO" id="GO:0005634">
    <property type="term" value="C:nucleus"/>
    <property type="evidence" value="ECO:0007669"/>
    <property type="project" value="UniProtKB-SubCell"/>
</dbReference>
<feature type="region of interest" description="Disordered" evidence="4">
    <location>
        <begin position="1"/>
        <end position="20"/>
    </location>
</feature>
<accession>U1HHZ7</accession>
<reference evidence="7" key="1">
    <citation type="journal article" date="2014" name="BMC Genomics">
        <title>Genome characteristics reveal the impact of lichenization on lichen-forming fungus Endocarpon pusillum Hedwig (Verrucariales, Ascomycota).</title>
        <authorList>
            <person name="Wang Y.-Y."/>
            <person name="Liu B."/>
            <person name="Zhang X.-Y."/>
            <person name="Zhou Q.-M."/>
            <person name="Zhang T."/>
            <person name="Li H."/>
            <person name="Yu Y.-F."/>
            <person name="Zhang X.-L."/>
            <person name="Hao X.-Y."/>
            <person name="Wang M."/>
            <person name="Wang L."/>
            <person name="Wei J.-C."/>
        </authorList>
    </citation>
    <scope>NUCLEOTIDE SEQUENCE [LARGE SCALE GENOMIC DNA]</scope>
    <source>
        <strain evidence="7">Z07020 / HMAS-L-300199</strain>
    </source>
</reference>
<protein>
    <recommendedName>
        <fullName evidence="5">DNA replication checkpoint mediator MRC1 domain-containing protein</fullName>
    </recommendedName>
</protein>
<feature type="compositionally biased region" description="Acidic residues" evidence="4">
    <location>
        <begin position="909"/>
        <end position="918"/>
    </location>
</feature>
<keyword evidence="7" id="KW-1185">Reference proteome</keyword>
<feature type="compositionally biased region" description="Basic and acidic residues" evidence="4">
    <location>
        <begin position="938"/>
        <end position="957"/>
    </location>
</feature>
<evidence type="ECO:0000256" key="1">
    <source>
        <dbReference type="ARBA" id="ARBA00004123"/>
    </source>
</evidence>
<feature type="region of interest" description="Disordered" evidence="4">
    <location>
        <begin position="896"/>
        <end position="1014"/>
    </location>
</feature>
<feature type="region of interest" description="Disordered" evidence="4">
    <location>
        <begin position="1246"/>
        <end position="1296"/>
    </location>
</feature>
<dbReference type="Pfam" id="PF09444">
    <property type="entry name" value="MRC1"/>
    <property type="match status" value="1"/>
</dbReference>
<dbReference type="GO" id="GO:0033314">
    <property type="term" value="P:mitotic DNA replication checkpoint signaling"/>
    <property type="evidence" value="ECO:0007669"/>
    <property type="project" value="TreeGrafter"/>
</dbReference>
<dbReference type="OMA" id="ERFNFRP"/>
<feature type="compositionally biased region" description="Acidic residues" evidence="4">
    <location>
        <begin position="611"/>
        <end position="660"/>
    </location>
</feature>
<feature type="compositionally biased region" description="Low complexity" evidence="4">
    <location>
        <begin position="358"/>
        <end position="370"/>
    </location>
</feature>
<proteinExistence type="predicted"/>
<dbReference type="eggNOG" id="ENOG502QSP5">
    <property type="taxonomic scope" value="Eukaryota"/>
</dbReference>
<dbReference type="HOGENOM" id="CLU_002311_0_0_1"/>
<feature type="compositionally biased region" description="Basic and acidic residues" evidence="4">
    <location>
        <begin position="165"/>
        <end position="176"/>
    </location>
</feature>
<evidence type="ECO:0000313" key="6">
    <source>
        <dbReference type="EMBL" id="ERF69800.1"/>
    </source>
</evidence>
<feature type="region of interest" description="Disordered" evidence="4">
    <location>
        <begin position="241"/>
        <end position="321"/>
    </location>
</feature>
<dbReference type="InterPro" id="IPR024146">
    <property type="entry name" value="Claspin"/>
</dbReference>
<dbReference type="OrthoDB" id="2130597at2759"/>
<evidence type="ECO:0000256" key="3">
    <source>
        <dbReference type="ARBA" id="ARBA00023242"/>
    </source>
</evidence>
<organism evidence="6 7">
    <name type="scientific">Endocarpon pusillum (strain Z07020 / HMAS-L-300199)</name>
    <name type="common">Lichen-forming fungus</name>
    <dbReference type="NCBI Taxonomy" id="1263415"/>
    <lineage>
        <taxon>Eukaryota</taxon>
        <taxon>Fungi</taxon>
        <taxon>Dikarya</taxon>
        <taxon>Ascomycota</taxon>
        <taxon>Pezizomycotina</taxon>
        <taxon>Eurotiomycetes</taxon>
        <taxon>Chaetothyriomycetidae</taxon>
        <taxon>Verrucariales</taxon>
        <taxon>Verrucariaceae</taxon>
        <taxon>Endocarpon</taxon>
    </lineage>
</organism>
<feature type="compositionally biased region" description="Low complexity" evidence="4">
    <location>
        <begin position="1275"/>
        <end position="1296"/>
    </location>
</feature>
<feature type="compositionally biased region" description="Acidic residues" evidence="4">
    <location>
        <begin position="1221"/>
        <end position="1232"/>
    </location>
</feature>
<dbReference type="PANTHER" id="PTHR14396:SF10">
    <property type="entry name" value="CLASPIN"/>
    <property type="match status" value="1"/>
</dbReference>
<feature type="region of interest" description="Disordered" evidence="4">
    <location>
        <begin position="588"/>
        <end position="737"/>
    </location>
</feature>
<feature type="compositionally biased region" description="Polar residues" evidence="4">
    <location>
        <begin position="1162"/>
        <end position="1172"/>
    </location>
</feature>
<feature type="compositionally biased region" description="Basic and acidic residues" evidence="4">
    <location>
        <begin position="303"/>
        <end position="314"/>
    </location>
</feature>
<keyword evidence="3" id="KW-0539">Nucleus</keyword>
<feature type="compositionally biased region" description="Polar residues" evidence="4">
    <location>
        <begin position="728"/>
        <end position="737"/>
    </location>
</feature>
<name>U1HHZ7_ENDPU</name>
<dbReference type="GO" id="GO:0010997">
    <property type="term" value="F:anaphase-promoting complex binding"/>
    <property type="evidence" value="ECO:0007669"/>
    <property type="project" value="TreeGrafter"/>
</dbReference>
<feature type="region of interest" description="Disordered" evidence="4">
    <location>
        <begin position="1107"/>
        <end position="1233"/>
    </location>
</feature>
<dbReference type="GeneID" id="19241944"/>
<feature type="region of interest" description="Disordered" evidence="4">
    <location>
        <begin position="142"/>
        <end position="221"/>
    </location>
</feature>
<feature type="compositionally biased region" description="Low complexity" evidence="4">
    <location>
        <begin position="182"/>
        <end position="192"/>
    </location>
</feature>
<evidence type="ECO:0000313" key="7">
    <source>
        <dbReference type="Proteomes" id="UP000019373"/>
    </source>
</evidence>
<feature type="region of interest" description="Disordered" evidence="4">
    <location>
        <begin position="348"/>
        <end position="394"/>
    </location>
</feature>
<dbReference type="EMBL" id="KE721392">
    <property type="protein sequence ID" value="ERF69800.1"/>
    <property type="molecule type" value="Genomic_DNA"/>
</dbReference>
<feature type="compositionally biased region" description="Basic and acidic residues" evidence="4">
    <location>
        <begin position="588"/>
        <end position="610"/>
    </location>
</feature>
<dbReference type="Proteomes" id="UP000019373">
    <property type="component" value="Unassembled WGS sequence"/>
</dbReference>
<comment type="subcellular location">
    <subcellularLocation>
        <location evidence="1">Nucleus</location>
    </subcellularLocation>
</comment>
<dbReference type="RefSeq" id="XP_007804580.1">
    <property type="nucleotide sequence ID" value="XM_007806389.1"/>
</dbReference>
<feature type="compositionally biased region" description="Basic and acidic residues" evidence="4">
    <location>
        <begin position="241"/>
        <end position="254"/>
    </location>
</feature>
<feature type="domain" description="DNA replication checkpoint mediator MRC1" evidence="5">
    <location>
        <begin position="951"/>
        <end position="1090"/>
    </location>
</feature>
<feature type="compositionally biased region" description="Acidic residues" evidence="4">
    <location>
        <begin position="975"/>
        <end position="984"/>
    </location>
</feature>
<keyword evidence="2" id="KW-0597">Phosphoprotein</keyword>
<dbReference type="PANTHER" id="PTHR14396">
    <property type="entry name" value="CLASPIN"/>
    <property type="match status" value="1"/>
</dbReference>
<evidence type="ECO:0000259" key="5">
    <source>
        <dbReference type="Pfam" id="PF09444"/>
    </source>
</evidence>
<dbReference type="GO" id="GO:0007095">
    <property type="term" value="P:mitotic G2 DNA damage checkpoint signaling"/>
    <property type="evidence" value="ECO:0007669"/>
    <property type="project" value="TreeGrafter"/>
</dbReference>
<feature type="compositionally biased region" description="Acidic residues" evidence="4">
    <location>
        <begin position="958"/>
        <end position="968"/>
    </location>
</feature>
<dbReference type="InterPro" id="IPR018564">
    <property type="entry name" value="Repl_chkpnt_MRC1_dom"/>
</dbReference>